<evidence type="ECO:0000313" key="1">
    <source>
        <dbReference type="EMBL" id="KRH28214.1"/>
    </source>
</evidence>
<accession>A0A0R0HBT8</accession>
<proteinExistence type="predicted"/>
<gene>
    <name evidence="1" type="ORF">GLYMA_11G039500</name>
</gene>
<sequence length="77" mass="8592">MPNSSISKFVIRRQLGIRDHPRKSDNIIPIYWNPPLRGWITKGNSLATSLSLGISNSLIIAIETANNKGWNVIPLLL</sequence>
<dbReference type="Gramene" id="KRH28214">
    <property type="protein sequence ID" value="KRH28214"/>
    <property type="gene ID" value="GLYMA_11G039500"/>
</dbReference>
<reference evidence="1" key="3">
    <citation type="submission" date="2018-07" db="EMBL/GenBank/DDBJ databases">
        <title>WGS assembly of Glycine max.</title>
        <authorList>
            <person name="Schmutz J."/>
            <person name="Cannon S."/>
            <person name="Schlueter J."/>
            <person name="Ma J."/>
            <person name="Mitros T."/>
            <person name="Nelson W."/>
            <person name="Hyten D."/>
            <person name="Song Q."/>
            <person name="Thelen J."/>
            <person name="Cheng J."/>
            <person name="Xu D."/>
            <person name="Hellsten U."/>
            <person name="May G."/>
            <person name="Yu Y."/>
            <person name="Sakurai T."/>
            <person name="Umezawa T."/>
            <person name="Bhattacharyya M."/>
            <person name="Sandhu D."/>
            <person name="Valliyodan B."/>
            <person name="Lindquist E."/>
            <person name="Peto M."/>
            <person name="Grant D."/>
            <person name="Shu S."/>
            <person name="Goodstein D."/>
            <person name="Barry K."/>
            <person name="Futrell-Griggs M."/>
            <person name="Abernathy B."/>
            <person name="Du J."/>
            <person name="Tian Z."/>
            <person name="Zhu L."/>
            <person name="Gill N."/>
            <person name="Joshi T."/>
            <person name="Libault M."/>
            <person name="Sethuraman A."/>
            <person name="Zhang X."/>
            <person name="Shinozaki K."/>
            <person name="Nguyen H."/>
            <person name="Wing R."/>
            <person name="Cregan P."/>
            <person name="Specht J."/>
            <person name="Grimwood J."/>
            <person name="Rokhsar D."/>
            <person name="Stacey G."/>
            <person name="Shoemaker R."/>
            <person name="Jackson S."/>
        </authorList>
    </citation>
    <scope>NUCLEOTIDE SEQUENCE</scope>
    <source>
        <tissue evidence="1">Callus</tissue>
    </source>
</reference>
<name>A0A0R0HBT8_SOYBN</name>
<dbReference type="Proteomes" id="UP000008827">
    <property type="component" value="Chromosome 11"/>
</dbReference>
<keyword evidence="3" id="KW-1185">Reference proteome</keyword>
<reference evidence="2" key="2">
    <citation type="submission" date="2018-02" db="UniProtKB">
        <authorList>
            <consortium name="EnsemblPlants"/>
        </authorList>
    </citation>
    <scope>IDENTIFICATION</scope>
    <source>
        <strain evidence="2">Williams 82</strain>
    </source>
</reference>
<dbReference type="EnsemblPlants" id="KRH28214">
    <property type="protein sequence ID" value="KRH28214"/>
    <property type="gene ID" value="GLYMA_11G039500"/>
</dbReference>
<dbReference type="EMBL" id="CM000844">
    <property type="protein sequence ID" value="KRH28214.1"/>
    <property type="molecule type" value="Genomic_DNA"/>
</dbReference>
<reference evidence="1 2" key="1">
    <citation type="journal article" date="2010" name="Nature">
        <title>Genome sequence of the palaeopolyploid soybean.</title>
        <authorList>
            <person name="Schmutz J."/>
            <person name="Cannon S.B."/>
            <person name="Schlueter J."/>
            <person name="Ma J."/>
            <person name="Mitros T."/>
            <person name="Nelson W."/>
            <person name="Hyten D.L."/>
            <person name="Song Q."/>
            <person name="Thelen J.J."/>
            <person name="Cheng J."/>
            <person name="Xu D."/>
            <person name="Hellsten U."/>
            <person name="May G.D."/>
            <person name="Yu Y."/>
            <person name="Sakurai T."/>
            <person name="Umezawa T."/>
            <person name="Bhattacharyya M.K."/>
            <person name="Sandhu D."/>
            <person name="Valliyodan B."/>
            <person name="Lindquist E."/>
            <person name="Peto M."/>
            <person name="Grant D."/>
            <person name="Shu S."/>
            <person name="Goodstein D."/>
            <person name="Barry K."/>
            <person name="Futrell-Griggs M."/>
            <person name="Abernathy B."/>
            <person name="Du J."/>
            <person name="Tian Z."/>
            <person name="Zhu L."/>
            <person name="Gill N."/>
            <person name="Joshi T."/>
            <person name="Libault M."/>
            <person name="Sethuraman A."/>
            <person name="Zhang X.-C."/>
            <person name="Shinozaki K."/>
            <person name="Nguyen H.T."/>
            <person name="Wing R.A."/>
            <person name="Cregan P."/>
            <person name="Specht J."/>
            <person name="Grimwood J."/>
            <person name="Rokhsar D."/>
            <person name="Stacey G."/>
            <person name="Shoemaker R.C."/>
            <person name="Jackson S.A."/>
        </authorList>
    </citation>
    <scope>NUCLEOTIDE SEQUENCE</scope>
    <source>
        <strain evidence="2">cv. Williams 82</strain>
        <tissue evidence="1">Callus</tissue>
    </source>
</reference>
<dbReference type="AlphaFoldDB" id="A0A0R0HBT8"/>
<evidence type="ECO:0000313" key="3">
    <source>
        <dbReference type="Proteomes" id="UP000008827"/>
    </source>
</evidence>
<evidence type="ECO:0000313" key="2">
    <source>
        <dbReference type="EnsemblPlants" id="KRH28214"/>
    </source>
</evidence>
<protein>
    <submittedName>
        <fullName evidence="1 2">Uncharacterized protein</fullName>
    </submittedName>
</protein>
<dbReference type="InParanoid" id="A0A0R0HBT8"/>
<organism evidence="1">
    <name type="scientific">Glycine max</name>
    <name type="common">Soybean</name>
    <name type="synonym">Glycine hispida</name>
    <dbReference type="NCBI Taxonomy" id="3847"/>
    <lineage>
        <taxon>Eukaryota</taxon>
        <taxon>Viridiplantae</taxon>
        <taxon>Streptophyta</taxon>
        <taxon>Embryophyta</taxon>
        <taxon>Tracheophyta</taxon>
        <taxon>Spermatophyta</taxon>
        <taxon>Magnoliopsida</taxon>
        <taxon>eudicotyledons</taxon>
        <taxon>Gunneridae</taxon>
        <taxon>Pentapetalae</taxon>
        <taxon>rosids</taxon>
        <taxon>fabids</taxon>
        <taxon>Fabales</taxon>
        <taxon>Fabaceae</taxon>
        <taxon>Papilionoideae</taxon>
        <taxon>50 kb inversion clade</taxon>
        <taxon>NPAAA clade</taxon>
        <taxon>indigoferoid/millettioid clade</taxon>
        <taxon>Phaseoleae</taxon>
        <taxon>Glycine</taxon>
        <taxon>Glycine subgen. Soja</taxon>
    </lineage>
</organism>